<feature type="region of interest" description="Disordered" evidence="1">
    <location>
        <begin position="26"/>
        <end position="76"/>
    </location>
</feature>
<comment type="caution">
    <text evidence="2">The sequence shown here is derived from an EMBL/GenBank/DDBJ whole genome shotgun (WGS) entry which is preliminary data.</text>
</comment>
<dbReference type="EMBL" id="ML978160">
    <property type="protein sequence ID" value="KAF2034728.1"/>
    <property type="molecule type" value="Genomic_DNA"/>
</dbReference>
<evidence type="ECO:0000313" key="2">
    <source>
        <dbReference type="EMBL" id="KAF2034728.1"/>
    </source>
</evidence>
<feature type="compositionally biased region" description="Polar residues" evidence="1">
    <location>
        <begin position="41"/>
        <end position="65"/>
    </location>
</feature>
<keyword evidence="3" id="KW-1185">Reference proteome</keyword>
<proteinExistence type="predicted"/>
<sequence length="567" mass="62395">MGDNESEVMKGLLGRQLVSITDTLSRASQRRDAEIRRRTALQKSSAPAFQSRLSSPTNPSLTSDTECGASDSGESMVFSGRQTTPDLKGFHGFNLDLPQSTNILGWIRSMPPRVHGPLTDCIPGNDSPPTSLHEGYIPDGNDPKKMLASFDRPTPVTDALNEADSTQVEAQPHDALSATSAHPSNSPQSVHADLDQTARSTDLPMDRSETDVHPEGMLADFDRVSLIEQDTIRDELHEADPKRLLTILDGDHSTTTSIGTPPAKTKSHPAFTKGPALVRLPKPVPVVRLPPRCDTTEDSQPLQMSEEWQARLTGLLEKPSFTQPKQSAITGRAVVIEDPKAILEKLTANTSTIMHEPTNSDQNSIDVLCSRLTDILAPAFDEEVSDNESTDVELRSIPNNDADNPGVDKAVIPYIIALQLERAGCNWEYVKGWTTYLFSSGFDGHAAQRQKQKVVNQASAELDQVIKHTLQEEKKYSGAVETARLPCRLIVSNVAADAVAEDLEEFFCQYRFYLQEIKVLAERDPVKRTKLAHVDMYTRDAAVRASFMVGHVFGLMLKIQLAVEWAI</sequence>
<dbReference type="AlphaFoldDB" id="A0A9P4LQY1"/>
<evidence type="ECO:0000256" key="1">
    <source>
        <dbReference type="SAM" id="MobiDB-lite"/>
    </source>
</evidence>
<dbReference type="SUPFAM" id="SSF54928">
    <property type="entry name" value="RNA-binding domain, RBD"/>
    <property type="match status" value="1"/>
</dbReference>
<accession>A0A9P4LQY1</accession>
<dbReference type="Gene3D" id="3.30.70.330">
    <property type="match status" value="1"/>
</dbReference>
<dbReference type="CDD" id="cd00590">
    <property type="entry name" value="RRM_SF"/>
    <property type="match status" value="1"/>
</dbReference>
<name>A0A9P4LQY1_9PLEO</name>
<dbReference type="Proteomes" id="UP000799777">
    <property type="component" value="Unassembled WGS sequence"/>
</dbReference>
<organism evidence="2 3">
    <name type="scientific">Setomelanomma holmii</name>
    <dbReference type="NCBI Taxonomy" id="210430"/>
    <lineage>
        <taxon>Eukaryota</taxon>
        <taxon>Fungi</taxon>
        <taxon>Dikarya</taxon>
        <taxon>Ascomycota</taxon>
        <taxon>Pezizomycotina</taxon>
        <taxon>Dothideomycetes</taxon>
        <taxon>Pleosporomycetidae</taxon>
        <taxon>Pleosporales</taxon>
        <taxon>Pleosporineae</taxon>
        <taxon>Phaeosphaeriaceae</taxon>
        <taxon>Setomelanomma</taxon>
    </lineage>
</organism>
<evidence type="ECO:0008006" key="4">
    <source>
        <dbReference type="Google" id="ProtNLM"/>
    </source>
</evidence>
<dbReference type="GO" id="GO:0003676">
    <property type="term" value="F:nucleic acid binding"/>
    <property type="evidence" value="ECO:0007669"/>
    <property type="project" value="InterPro"/>
</dbReference>
<dbReference type="InterPro" id="IPR012677">
    <property type="entry name" value="Nucleotide-bd_a/b_plait_sf"/>
</dbReference>
<feature type="compositionally biased region" description="Polar residues" evidence="1">
    <location>
        <begin position="177"/>
        <end position="189"/>
    </location>
</feature>
<evidence type="ECO:0000313" key="3">
    <source>
        <dbReference type="Proteomes" id="UP000799777"/>
    </source>
</evidence>
<reference evidence="2" key="1">
    <citation type="journal article" date="2020" name="Stud. Mycol.">
        <title>101 Dothideomycetes genomes: a test case for predicting lifestyles and emergence of pathogens.</title>
        <authorList>
            <person name="Haridas S."/>
            <person name="Albert R."/>
            <person name="Binder M."/>
            <person name="Bloem J."/>
            <person name="Labutti K."/>
            <person name="Salamov A."/>
            <person name="Andreopoulos B."/>
            <person name="Baker S."/>
            <person name="Barry K."/>
            <person name="Bills G."/>
            <person name="Bluhm B."/>
            <person name="Cannon C."/>
            <person name="Castanera R."/>
            <person name="Culley D."/>
            <person name="Daum C."/>
            <person name="Ezra D."/>
            <person name="Gonzalez J."/>
            <person name="Henrissat B."/>
            <person name="Kuo A."/>
            <person name="Liang C."/>
            <person name="Lipzen A."/>
            <person name="Lutzoni F."/>
            <person name="Magnuson J."/>
            <person name="Mondo S."/>
            <person name="Nolan M."/>
            <person name="Ohm R."/>
            <person name="Pangilinan J."/>
            <person name="Park H.-J."/>
            <person name="Ramirez L."/>
            <person name="Alfaro M."/>
            <person name="Sun H."/>
            <person name="Tritt A."/>
            <person name="Yoshinaga Y."/>
            <person name="Zwiers L.-H."/>
            <person name="Turgeon B."/>
            <person name="Goodwin S."/>
            <person name="Spatafora J."/>
            <person name="Crous P."/>
            <person name="Grigoriev I."/>
        </authorList>
    </citation>
    <scope>NUCLEOTIDE SEQUENCE</scope>
    <source>
        <strain evidence="2">CBS 110217</strain>
    </source>
</reference>
<dbReference type="OrthoDB" id="3796937at2759"/>
<feature type="region of interest" description="Disordered" evidence="1">
    <location>
        <begin position="253"/>
        <end position="276"/>
    </location>
</feature>
<feature type="region of interest" description="Disordered" evidence="1">
    <location>
        <begin position="123"/>
        <end position="192"/>
    </location>
</feature>
<gene>
    <name evidence="2" type="ORF">EK21DRAFT_107856</name>
</gene>
<protein>
    <recommendedName>
        <fullName evidence="4">RRM domain-containing protein</fullName>
    </recommendedName>
</protein>
<dbReference type="InterPro" id="IPR035979">
    <property type="entry name" value="RBD_domain_sf"/>
</dbReference>